<evidence type="ECO:0000256" key="1">
    <source>
        <dbReference type="ARBA" id="ARBA00023125"/>
    </source>
</evidence>
<dbReference type="InterPro" id="IPR000551">
    <property type="entry name" value="MerR-type_HTH_dom"/>
</dbReference>
<evidence type="ECO:0000259" key="2">
    <source>
        <dbReference type="PROSITE" id="PS50937"/>
    </source>
</evidence>
<dbReference type="InterPro" id="IPR047057">
    <property type="entry name" value="MerR_fam"/>
</dbReference>
<dbReference type="EMBL" id="DSTK01000016">
    <property type="protein sequence ID" value="HFK96799.1"/>
    <property type="molecule type" value="Genomic_DNA"/>
</dbReference>
<dbReference type="GO" id="GO:0003677">
    <property type="term" value="F:DNA binding"/>
    <property type="evidence" value="ECO:0007669"/>
    <property type="project" value="UniProtKB-KW"/>
</dbReference>
<dbReference type="Pfam" id="PF13411">
    <property type="entry name" value="MerR_1"/>
    <property type="match status" value="1"/>
</dbReference>
<evidence type="ECO:0000313" key="3">
    <source>
        <dbReference type="EMBL" id="HFK96799.1"/>
    </source>
</evidence>
<dbReference type="PROSITE" id="PS00552">
    <property type="entry name" value="HTH_MERR_1"/>
    <property type="match status" value="1"/>
</dbReference>
<dbReference type="GO" id="GO:0003700">
    <property type="term" value="F:DNA-binding transcription factor activity"/>
    <property type="evidence" value="ECO:0007669"/>
    <property type="project" value="InterPro"/>
</dbReference>
<proteinExistence type="predicted"/>
<dbReference type="Gene3D" id="1.10.1660.10">
    <property type="match status" value="1"/>
</dbReference>
<dbReference type="AlphaFoldDB" id="A0A832A4W3"/>
<dbReference type="SMART" id="SM00422">
    <property type="entry name" value="HTH_MERR"/>
    <property type="match status" value="1"/>
</dbReference>
<dbReference type="SUPFAM" id="SSF46955">
    <property type="entry name" value="Putative DNA-binding domain"/>
    <property type="match status" value="1"/>
</dbReference>
<dbReference type="PANTHER" id="PTHR30204">
    <property type="entry name" value="REDOX-CYCLING DRUG-SENSING TRANSCRIPTIONAL ACTIVATOR SOXR"/>
    <property type="match status" value="1"/>
</dbReference>
<sequence length="164" mass="18462">MHCQVTLSSGPTKEEGIVEVENGKALYPIGIVAELLNIHPRTLRIYEQEGLIKPARRGGKRFYSNNDLQWLKCLRRLLSEDGLNIAGVKKLLTVAPCWEIRGCDEAVRKSCPAILNFPVPCWDLVPRTCKEKGQVCTECEVYIKKKNHVMMQRCHEGSSQDPGA</sequence>
<feature type="domain" description="HTH merR-type" evidence="2">
    <location>
        <begin position="26"/>
        <end position="94"/>
    </location>
</feature>
<dbReference type="InterPro" id="IPR009061">
    <property type="entry name" value="DNA-bd_dom_put_sf"/>
</dbReference>
<comment type="caution">
    <text evidence="3">The sequence shown here is derived from an EMBL/GenBank/DDBJ whole genome shotgun (WGS) entry which is preliminary data.</text>
</comment>
<organism evidence="3">
    <name type="scientific">Desulfacinum infernum</name>
    <dbReference type="NCBI Taxonomy" id="35837"/>
    <lineage>
        <taxon>Bacteria</taxon>
        <taxon>Pseudomonadati</taxon>
        <taxon>Thermodesulfobacteriota</taxon>
        <taxon>Syntrophobacteria</taxon>
        <taxon>Syntrophobacterales</taxon>
        <taxon>Syntrophobacteraceae</taxon>
        <taxon>Desulfacinum</taxon>
    </lineage>
</organism>
<dbReference type="PANTHER" id="PTHR30204:SF58">
    <property type="entry name" value="HTH-TYPE TRANSCRIPTIONAL REGULATOR YFMP"/>
    <property type="match status" value="1"/>
</dbReference>
<dbReference type="PROSITE" id="PS50937">
    <property type="entry name" value="HTH_MERR_2"/>
    <property type="match status" value="1"/>
</dbReference>
<protein>
    <submittedName>
        <fullName evidence="3">MerR family transcriptional regulator</fullName>
    </submittedName>
</protein>
<gene>
    <name evidence="3" type="ORF">ENS06_05680</name>
</gene>
<name>A0A832A4W3_9BACT</name>
<reference evidence="3" key="1">
    <citation type="journal article" date="2020" name="mSystems">
        <title>Genome- and Community-Level Interaction Insights into Carbon Utilization and Element Cycling Functions of Hydrothermarchaeota in Hydrothermal Sediment.</title>
        <authorList>
            <person name="Zhou Z."/>
            <person name="Liu Y."/>
            <person name="Xu W."/>
            <person name="Pan J."/>
            <person name="Luo Z.H."/>
            <person name="Li M."/>
        </authorList>
    </citation>
    <scope>NUCLEOTIDE SEQUENCE [LARGE SCALE GENOMIC DNA]</scope>
    <source>
        <strain evidence="3">SpSt-456</strain>
    </source>
</reference>
<keyword evidence="1" id="KW-0238">DNA-binding</keyword>
<accession>A0A832A4W3</accession>